<dbReference type="GO" id="GO:0005737">
    <property type="term" value="C:cytoplasm"/>
    <property type="evidence" value="ECO:0007669"/>
    <property type="project" value="TreeGrafter"/>
</dbReference>
<dbReference type="InterPro" id="IPR052630">
    <property type="entry name" value="TTC17"/>
</dbReference>
<dbReference type="PANTHER" id="PTHR16091:SF1">
    <property type="entry name" value="TETRATRICOPEPTIDE REPEAT PROTEIN 17"/>
    <property type="match status" value="1"/>
</dbReference>
<evidence type="ECO:0000313" key="1">
    <source>
        <dbReference type="EMBL" id="VDO62735.1"/>
    </source>
</evidence>
<keyword evidence="2" id="KW-1185">Reference proteome</keyword>
<dbReference type="OrthoDB" id="2115703at2759"/>
<dbReference type="EMBL" id="UZAH01025379">
    <property type="protein sequence ID" value="VDO62735.1"/>
    <property type="molecule type" value="Genomic_DNA"/>
</dbReference>
<dbReference type="PANTHER" id="PTHR16091">
    <property type="entry name" value="TTC17 PROTEIN"/>
    <property type="match status" value="1"/>
</dbReference>
<reference evidence="1 2" key="1">
    <citation type="submission" date="2018-11" db="EMBL/GenBank/DDBJ databases">
        <authorList>
            <consortium name="Pathogen Informatics"/>
        </authorList>
    </citation>
    <scope>NUCLEOTIDE SEQUENCE [LARGE SCALE GENOMIC DNA]</scope>
</reference>
<reference evidence="3" key="2">
    <citation type="submission" date="2019-09" db="UniProtKB">
        <authorList>
            <consortium name="WormBaseParasite"/>
        </authorList>
    </citation>
    <scope>IDENTIFICATION</scope>
</reference>
<dbReference type="Proteomes" id="UP000050761">
    <property type="component" value="Unassembled WGS sequence"/>
</dbReference>
<dbReference type="Gene3D" id="1.25.40.10">
    <property type="entry name" value="Tetratricopeptide repeat domain"/>
    <property type="match status" value="1"/>
</dbReference>
<gene>
    <name evidence="1" type="ORF">HPBE_LOCUS4905</name>
</gene>
<dbReference type="WBParaSite" id="HPBE_0000490401-mRNA-1">
    <property type="protein sequence ID" value="HPBE_0000490401-mRNA-1"/>
    <property type="gene ID" value="HPBE_0000490401"/>
</dbReference>
<accession>A0A3P8API9</accession>
<dbReference type="InterPro" id="IPR011990">
    <property type="entry name" value="TPR-like_helical_dom_sf"/>
</dbReference>
<proteinExistence type="predicted"/>
<dbReference type="SUPFAM" id="SSF81901">
    <property type="entry name" value="HCP-like"/>
    <property type="match status" value="1"/>
</dbReference>
<evidence type="ECO:0000313" key="2">
    <source>
        <dbReference type="Proteomes" id="UP000050761"/>
    </source>
</evidence>
<organism evidence="1">
    <name type="scientific">Heligmosomoides polygyrus</name>
    <name type="common">Parasitic roundworm</name>
    <dbReference type="NCBI Taxonomy" id="6339"/>
    <lineage>
        <taxon>Eukaryota</taxon>
        <taxon>Metazoa</taxon>
        <taxon>Ecdysozoa</taxon>
        <taxon>Nematoda</taxon>
        <taxon>Chromadorea</taxon>
        <taxon>Rhabditida</taxon>
        <taxon>Rhabditina</taxon>
        <taxon>Rhabditomorpha</taxon>
        <taxon>Strongyloidea</taxon>
        <taxon>Heligmosomidae</taxon>
        <taxon>Heligmosomoides</taxon>
    </lineage>
</organism>
<dbReference type="GO" id="GO:0015629">
    <property type="term" value="C:actin cytoskeleton"/>
    <property type="evidence" value="ECO:0007669"/>
    <property type="project" value="TreeGrafter"/>
</dbReference>
<evidence type="ECO:0000313" key="3">
    <source>
        <dbReference type="WBParaSite" id="HPBE_0000490401-mRNA-1"/>
    </source>
</evidence>
<dbReference type="GO" id="GO:0030041">
    <property type="term" value="P:actin filament polymerization"/>
    <property type="evidence" value="ECO:0007669"/>
    <property type="project" value="TreeGrafter"/>
</dbReference>
<dbReference type="AlphaFoldDB" id="A0A3P8API9"/>
<protein>
    <submittedName>
        <fullName evidence="3">TPR_REGION domain-containing protein</fullName>
    </submittedName>
</protein>
<sequence>MIDERTRLSMTLGYEEVKYGYNPYRVCRTINAKRFPRSNHPGNMVPTYHCEVTNRFAYEESMESLRKATTKNRPPVSELNALEKDWMYKELFQLNDTAWRVAEVFAIDKVFEKKLESLRGKMSLNPQMPKKYPLDSAAWATVRDRFWRRADWPSSVDCQAVISRTDIFNKKWFPQVFISPENKGFLVAEYLTKGIGLEAHEDHPLPWREPYCAEVEMVGHELSFLTGLVTAVLTRPSKEYAESRLKSVLVRLADRIMEDIEIAQRIRSMMENSIGPRWVALNLAALYWRVKGNPRQAAFCLIEAILQESNYQDIAFTQLAQLILKSNYQDIAFTQLAQLILKVADQKTEAARLLLMATGADPDESNYQDIAFTQLAQLILKVADQKTEAARLLLMATGADPDEPIVYWLRARLALLSNDVDGALKHLKLSLDKDPFNAFVVEDLLKVACSGKCYVVDAESTSGRLIYNRCNGVYTGVSYPTAPYVNIVSPFLPIYSTVSKRDSPPFIDDESSVQTVDTEELPLDYGGSAAFFAPRPVEWWTRAKNEMRYVVSTGEGDIDWWEEDGESELAEVPEKPLSFLWIKDRREMLRFDAKLPALLPAPSMHQIRKGLSRFPPPRHPVWDAPRISLLYYMSWKQSECAFGLHHDIRWAADGEVDALSFPDKSCTNSSTPEGWKPWLAWKSNQQPGIECTRHPAPPPTAYMRPFEWVFALYKDYVAVASR</sequence>
<name>A0A3P8API9_HELPZ</name>